<keyword evidence="1" id="KW-0472">Membrane</keyword>
<evidence type="ECO:0008006" key="4">
    <source>
        <dbReference type="Google" id="ProtNLM"/>
    </source>
</evidence>
<keyword evidence="1" id="KW-1133">Transmembrane helix</keyword>
<sequence>MLKKLEIIARVGIFGTFLGHGTVALVSTKWVYLLTAYGFSASTAKFLLPLIGCLDILIALSILIYPLRAVLVWAAGWAFMAALSRCIAGEPIYEFVERSANWCLPLILLILKIHQIKTVEKSNTLTIASNHNPEEYSYISK</sequence>
<organism evidence="2 3">
    <name type="scientific">Kaistella flava</name>
    <name type="common">ex Peng et al. 2021</name>
    <dbReference type="NCBI Taxonomy" id="2038776"/>
    <lineage>
        <taxon>Bacteria</taxon>
        <taxon>Pseudomonadati</taxon>
        <taxon>Bacteroidota</taxon>
        <taxon>Flavobacteriia</taxon>
        <taxon>Flavobacteriales</taxon>
        <taxon>Weeksellaceae</taxon>
        <taxon>Chryseobacterium group</taxon>
        <taxon>Kaistella</taxon>
    </lineage>
</organism>
<protein>
    <recommendedName>
        <fullName evidence="4">DoxX family protein</fullName>
    </recommendedName>
</protein>
<dbReference type="AlphaFoldDB" id="A0A7M2Y7Y0"/>
<evidence type="ECO:0000313" key="3">
    <source>
        <dbReference type="Proteomes" id="UP000594195"/>
    </source>
</evidence>
<feature type="transmembrane region" description="Helical" evidence="1">
    <location>
        <begin position="46"/>
        <end position="64"/>
    </location>
</feature>
<proteinExistence type="predicted"/>
<keyword evidence="1" id="KW-0812">Transmembrane</keyword>
<evidence type="ECO:0000313" key="2">
    <source>
        <dbReference type="EMBL" id="QOW10261.1"/>
    </source>
</evidence>
<dbReference type="RefSeq" id="WP_193813490.1">
    <property type="nucleotide sequence ID" value="NZ_CP040442.1"/>
</dbReference>
<reference evidence="2 3" key="1">
    <citation type="submission" date="2019-05" db="EMBL/GenBank/DDBJ databases">
        <title>Chryseobacterium sp. isolated from King George Island, maritime Antarctica.</title>
        <authorList>
            <person name="Peng X."/>
        </authorList>
    </citation>
    <scope>NUCLEOTIDE SEQUENCE [LARGE SCALE GENOMIC DNA]</scope>
    <source>
        <strain evidence="2 3">7-3A</strain>
    </source>
</reference>
<dbReference type="KEGG" id="kfa:Q73A0000_07720"/>
<dbReference type="EMBL" id="CP040442">
    <property type="protein sequence ID" value="QOW10261.1"/>
    <property type="molecule type" value="Genomic_DNA"/>
</dbReference>
<name>A0A7M2Y7Y0_9FLAO</name>
<gene>
    <name evidence="2" type="ORF">Q73A0000_07720</name>
</gene>
<dbReference type="Proteomes" id="UP000594195">
    <property type="component" value="Chromosome"/>
</dbReference>
<keyword evidence="3" id="KW-1185">Reference proteome</keyword>
<accession>A0A7M2Y7Y0</accession>
<feature type="transmembrane region" description="Helical" evidence="1">
    <location>
        <begin position="12"/>
        <end position="34"/>
    </location>
</feature>
<evidence type="ECO:0000256" key="1">
    <source>
        <dbReference type="SAM" id="Phobius"/>
    </source>
</evidence>